<dbReference type="InterPro" id="IPR002099">
    <property type="entry name" value="MutL/Mlh/PMS"/>
</dbReference>
<protein>
    <submittedName>
        <fullName evidence="5">DNA mismatch repair PMS2 protein</fullName>
    </submittedName>
</protein>
<gene>
    <name evidence="5" type="ORF">FHETE_3119</name>
</gene>
<dbReference type="InterPro" id="IPR038973">
    <property type="entry name" value="MutL/Mlh/Pms-like"/>
</dbReference>
<comment type="similarity">
    <text evidence="1">Belongs to the DNA mismatch repair MutL/HexB family.</text>
</comment>
<keyword evidence="6" id="KW-1185">Reference proteome</keyword>
<comment type="caution">
    <text evidence="5">The sequence shown here is derived from an EMBL/GenBank/DDBJ whole genome shotgun (WGS) entry which is preliminary data.</text>
</comment>
<feature type="region of interest" description="Disordered" evidence="3">
    <location>
        <begin position="541"/>
        <end position="734"/>
    </location>
</feature>
<dbReference type="GO" id="GO:0032389">
    <property type="term" value="C:MutLalpha complex"/>
    <property type="evidence" value="ECO:0007669"/>
    <property type="project" value="TreeGrafter"/>
</dbReference>
<dbReference type="PROSITE" id="PS00058">
    <property type="entry name" value="DNA_MISMATCH_REPAIR_1"/>
    <property type="match status" value="1"/>
</dbReference>
<dbReference type="PANTHER" id="PTHR10073">
    <property type="entry name" value="DNA MISMATCH REPAIR PROTEIN MLH, PMS, MUTL"/>
    <property type="match status" value="1"/>
</dbReference>
<feature type="region of interest" description="Disordered" evidence="3">
    <location>
        <begin position="744"/>
        <end position="763"/>
    </location>
</feature>
<dbReference type="PANTHER" id="PTHR10073:SF41">
    <property type="entry name" value="MISMATCH REPAIR PROTEIN, PUTATIVE (AFU_ORTHOLOGUE AFUA_8G05820)-RELATED"/>
    <property type="match status" value="1"/>
</dbReference>
<dbReference type="FunFam" id="3.30.565.10:FF:000017">
    <property type="entry name" value="PMS1 homolog 1, mismatch repair system component"/>
    <property type="match status" value="1"/>
</dbReference>
<feature type="compositionally biased region" description="Polar residues" evidence="3">
    <location>
        <begin position="660"/>
        <end position="669"/>
    </location>
</feature>
<name>A0A8H5WXX1_FUSHE</name>
<dbReference type="EMBL" id="JAAGWQ010000050">
    <property type="protein sequence ID" value="KAF5674059.1"/>
    <property type="molecule type" value="Genomic_DNA"/>
</dbReference>
<dbReference type="GO" id="GO:0030983">
    <property type="term" value="F:mismatched DNA binding"/>
    <property type="evidence" value="ECO:0007669"/>
    <property type="project" value="InterPro"/>
</dbReference>
<evidence type="ECO:0000256" key="3">
    <source>
        <dbReference type="SAM" id="MobiDB-lite"/>
    </source>
</evidence>
<dbReference type="OrthoDB" id="10263226at2759"/>
<evidence type="ECO:0000259" key="4">
    <source>
        <dbReference type="SMART" id="SM01340"/>
    </source>
</evidence>
<dbReference type="GO" id="GO:0140664">
    <property type="term" value="F:ATP-dependent DNA damage sensor activity"/>
    <property type="evidence" value="ECO:0007669"/>
    <property type="project" value="InterPro"/>
</dbReference>
<feature type="region of interest" description="Disordered" evidence="3">
    <location>
        <begin position="415"/>
        <end position="461"/>
    </location>
</feature>
<evidence type="ECO:0000313" key="6">
    <source>
        <dbReference type="Proteomes" id="UP000567885"/>
    </source>
</evidence>
<dbReference type="GO" id="GO:0016887">
    <property type="term" value="F:ATP hydrolysis activity"/>
    <property type="evidence" value="ECO:0007669"/>
    <property type="project" value="InterPro"/>
</dbReference>
<organism evidence="5 6">
    <name type="scientific">Fusarium heterosporum</name>
    <dbReference type="NCBI Taxonomy" id="42747"/>
    <lineage>
        <taxon>Eukaryota</taxon>
        <taxon>Fungi</taxon>
        <taxon>Dikarya</taxon>
        <taxon>Ascomycota</taxon>
        <taxon>Pezizomycotina</taxon>
        <taxon>Sordariomycetes</taxon>
        <taxon>Hypocreomycetidae</taxon>
        <taxon>Hypocreales</taxon>
        <taxon>Nectriaceae</taxon>
        <taxon>Fusarium</taxon>
        <taxon>Fusarium heterosporum species complex</taxon>
    </lineage>
</organism>
<dbReference type="InterPro" id="IPR013507">
    <property type="entry name" value="DNA_mismatch_S5_2-like"/>
</dbReference>
<feature type="compositionally biased region" description="Acidic residues" evidence="3">
    <location>
        <begin position="577"/>
        <end position="587"/>
    </location>
</feature>
<dbReference type="Pfam" id="PF13589">
    <property type="entry name" value="HATPase_c_3"/>
    <property type="match status" value="1"/>
</dbReference>
<dbReference type="Gene3D" id="3.30.230.10">
    <property type="match status" value="1"/>
</dbReference>
<feature type="region of interest" description="Disordered" evidence="3">
    <location>
        <begin position="826"/>
        <end position="845"/>
    </location>
</feature>
<keyword evidence="2" id="KW-0227">DNA damage</keyword>
<dbReference type="InterPro" id="IPR014721">
    <property type="entry name" value="Ribsml_uS5_D2-typ_fold_subgr"/>
</dbReference>
<dbReference type="SMART" id="SM01340">
    <property type="entry name" value="DNA_mis_repair"/>
    <property type="match status" value="1"/>
</dbReference>
<feature type="compositionally biased region" description="Basic and acidic residues" evidence="3">
    <location>
        <begin position="647"/>
        <end position="659"/>
    </location>
</feature>
<sequence length="960" mass="105274">MSISALPPSTTHLLRSSSTIADPLSLVKELVDNGIDAGAKRIEITVAPNCVDKIQVRDNGCGIQLEDYDLLGRRSHTSKLRNFDDLHFKGGKTLGFRGEALASANCLATIKITTRTIQDPVASLLLLKRGSGGINKQQPVSGPVGTTVQAVDLFKNIPVRRQNAIKVSRKTLADIRRLLESYATALPHVNLSFKVSGNPSQSWSYSPYSTASTREAITQVFGHTLTAQLVEVSSGSSGKGLTETQSQNVMMTAFLPRPESDYKTVKCKGAFISVDSRPLSGLRGTGKKLFSILKSSLSKVSSSSGIARAPSSPFMQLSIQCSPGSYDPNISPLKDEVLFVDEEAVLECFQTLCDAIYDKKGLASVKKSQPLIKGGSNTQESTSKDEAYLSANGNESFTADQELIDSLNDGLENLLGGSSGPFGNGERTSPSAFKLLSPPKNNAQPGNRAGKNSAGESQTVEEVMRTRFTVNLSRKESNSSDLDGTDGLVPVQITPRKMASPVRTQLQSHSRGRTLTSSRRFEDIGNYFFPVRDEPVEIATDETATPENPQHESDFIDGNHRLPLKELTESDLNTFREEEDEETDDESILGLPLIEPDVAPSPRPSPRRTTGSLLPNSPFRPLTRPRRVPNPNMLLATLRTPPSSDPTRFDNLSHEDARRQSATNSSTRGQRPPRGNTIPSINRPGDHGLGQTLLLPGSVPTVPPNRRRSEQARYGTGLGSRRNTLTPSREGSSAHLKDLLHSNHGNEQPELFYHGPPDTEPIYGAIREPELAQTQDGTQWSRTLQTLLMMTPPPQATRLGEQVLKENCQVPDQVLDDCNEHFDSRPAKRLRRHSSVTTSQDGESDPRCLLIERQRISTEGGRLKRIASKRLPLETIPQENITMKLSIQARVQIEKLKGMTLEFMTSGRAGQGSAVRFEDIEEVEEVDRLFKLAVEAWLEKNPRTEVEYKLRSKAKGKSKG</sequence>
<feature type="domain" description="DNA mismatch repair protein S5" evidence="4">
    <location>
        <begin position="217"/>
        <end position="358"/>
    </location>
</feature>
<reference evidence="5 6" key="1">
    <citation type="submission" date="2020-05" db="EMBL/GenBank/DDBJ databases">
        <title>Identification and distribution of gene clusters putatively required for synthesis of sphingolipid metabolism inhibitors in phylogenetically diverse species of the filamentous fungus Fusarium.</title>
        <authorList>
            <person name="Kim H.-S."/>
            <person name="Busman M."/>
            <person name="Brown D.W."/>
            <person name="Divon H."/>
            <person name="Uhlig S."/>
            <person name="Proctor R.H."/>
        </authorList>
    </citation>
    <scope>NUCLEOTIDE SEQUENCE [LARGE SCALE GENOMIC DNA]</scope>
    <source>
        <strain evidence="5 6">NRRL 20693</strain>
    </source>
</reference>
<dbReference type="Gene3D" id="3.30.565.10">
    <property type="entry name" value="Histidine kinase-like ATPase, C-terminal domain"/>
    <property type="match status" value="1"/>
</dbReference>
<feature type="compositionally biased region" description="Polar residues" evidence="3">
    <location>
        <begin position="721"/>
        <end position="731"/>
    </location>
</feature>
<dbReference type="SUPFAM" id="SSF54211">
    <property type="entry name" value="Ribosomal protein S5 domain 2-like"/>
    <property type="match status" value="1"/>
</dbReference>
<evidence type="ECO:0000256" key="1">
    <source>
        <dbReference type="ARBA" id="ARBA00006082"/>
    </source>
</evidence>
<dbReference type="Proteomes" id="UP000567885">
    <property type="component" value="Unassembled WGS sequence"/>
</dbReference>
<dbReference type="AlphaFoldDB" id="A0A8H5WXX1"/>
<dbReference type="NCBIfam" id="TIGR00585">
    <property type="entry name" value="mutl"/>
    <property type="match status" value="1"/>
</dbReference>
<dbReference type="GO" id="GO:0006298">
    <property type="term" value="P:mismatch repair"/>
    <property type="evidence" value="ECO:0007669"/>
    <property type="project" value="InterPro"/>
</dbReference>
<dbReference type="GO" id="GO:0005524">
    <property type="term" value="F:ATP binding"/>
    <property type="evidence" value="ECO:0007669"/>
    <property type="project" value="InterPro"/>
</dbReference>
<dbReference type="InterPro" id="IPR020568">
    <property type="entry name" value="Ribosomal_Su5_D2-typ_SF"/>
</dbReference>
<proteinExistence type="inferred from homology"/>
<dbReference type="InterPro" id="IPR036890">
    <property type="entry name" value="HATPase_C_sf"/>
</dbReference>
<feature type="compositionally biased region" description="Basic and acidic residues" evidence="3">
    <location>
        <begin position="549"/>
        <end position="568"/>
    </location>
</feature>
<evidence type="ECO:0000313" key="5">
    <source>
        <dbReference type="EMBL" id="KAF5674059.1"/>
    </source>
</evidence>
<dbReference type="SUPFAM" id="SSF55874">
    <property type="entry name" value="ATPase domain of HSP90 chaperone/DNA topoisomerase II/histidine kinase"/>
    <property type="match status" value="1"/>
</dbReference>
<evidence type="ECO:0000256" key="2">
    <source>
        <dbReference type="ARBA" id="ARBA00022763"/>
    </source>
</evidence>
<dbReference type="CDD" id="cd03485">
    <property type="entry name" value="MutL_Trans_hPMS_1_like"/>
    <property type="match status" value="1"/>
</dbReference>
<dbReference type="InterPro" id="IPR014762">
    <property type="entry name" value="DNA_mismatch_repair_CS"/>
</dbReference>
<dbReference type="GO" id="GO:0061982">
    <property type="term" value="P:meiosis I cell cycle process"/>
    <property type="evidence" value="ECO:0007669"/>
    <property type="project" value="UniProtKB-ARBA"/>
</dbReference>
<accession>A0A8H5WXX1</accession>